<keyword evidence="4" id="KW-1185">Reference proteome</keyword>
<name>A0AAV9MYV9_9EURO</name>
<accession>A0AAV9MYV9</accession>
<proteinExistence type="predicted"/>
<comment type="caution">
    <text evidence="3">The sequence shown here is derived from an EMBL/GenBank/DDBJ whole genome shotgun (WGS) entry which is preliminary data.</text>
</comment>
<feature type="region of interest" description="Disordered" evidence="1">
    <location>
        <begin position="74"/>
        <end position="104"/>
    </location>
</feature>
<evidence type="ECO:0008006" key="5">
    <source>
        <dbReference type="Google" id="ProtNLM"/>
    </source>
</evidence>
<reference evidence="3 4" key="1">
    <citation type="submission" date="2023-08" db="EMBL/GenBank/DDBJ databases">
        <title>Black Yeasts Isolated from many extreme environments.</title>
        <authorList>
            <person name="Coleine C."/>
            <person name="Stajich J.E."/>
            <person name="Selbmann L."/>
        </authorList>
    </citation>
    <scope>NUCLEOTIDE SEQUENCE [LARGE SCALE GENOMIC DNA]</scope>
    <source>
        <strain evidence="3 4">CCFEE 5792</strain>
    </source>
</reference>
<evidence type="ECO:0000313" key="4">
    <source>
        <dbReference type="Proteomes" id="UP001358417"/>
    </source>
</evidence>
<feature type="transmembrane region" description="Helical" evidence="2">
    <location>
        <begin position="435"/>
        <end position="457"/>
    </location>
</feature>
<feature type="transmembrane region" description="Helical" evidence="2">
    <location>
        <begin position="310"/>
        <end position="332"/>
    </location>
</feature>
<evidence type="ECO:0000256" key="2">
    <source>
        <dbReference type="SAM" id="Phobius"/>
    </source>
</evidence>
<dbReference type="InterPro" id="IPR037847">
    <property type="entry name" value="GRAMDC4"/>
</dbReference>
<dbReference type="Proteomes" id="UP001358417">
    <property type="component" value="Unassembled WGS sequence"/>
</dbReference>
<dbReference type="GO" id="GO:0006915">
    <property type="term" value="P:apoptotic process"/>
    <property type="evidence" value="ECO:0007669"/>
    <property type="project" value="InterPro"/>
</dbReference>
<protein>
    <recommendedName>
        <fullName evidence="5">SUN domain-containing protein</fullName>
    </recommendedName>
</protein>
<dbReference type="PANTHER" id="PTHR37402:SF1">
    <property type="entry name" value="GRAM DOMAIN-CONTAINING PROTEIN 4"/>
    <property type="match status" value="1"/>
</dbReference>
<evidence type="ECO:0000256" key="1">
    <source>
        <dbReference type="SAM" id="MobiDB-lite"/>
    </source>
</evidence>
<dbReference type="RefSeq" id="XP_064701332.1">
    <property type="nucleotide sequence ID" value="XM_064852625.1"/>
</dbReference>
<dbReference type="EMBL" id="JAVRRD010000035">
    <property type="protein sequence ID" value="KAK5045714.1"/>
    <property type="molecule type" value="Genomic_DNA"/>
</dbReference>
<gene>
    <name evidence="3" type="ORF">LTR84_009083</name>
</gene>
<keyword evidence="2" id="KW-0812">Transmembrane</keyword>
<feature type="transmembrane region" description="Helical" evidence="2">
    <location>
        <begin position="411"/>
        <end position="429"/>
    </location>
</feature>
<feature type="compositionally biased region" description="Basic and acidic residues" evidence="1">
    <location>
        <begin position="74"/>
        <end position="92"/>
    </location>
</feature>
<keyword evidence="2" id="KW-0472">Membrane</keyword>
<keyword evidence="2" id="KW-1133">Transmembrane helix</keyword>
<dbReference type="PANTHER" id="PTHR37402">
    <property type="entry name" value="GRAM DOMAIN-CONTAINING PROTEIN 4"/>
    <property type="match status" value="1"/>
</dbReference>
<evidence type="ECO:0000313" key="3">
    <source>
        <dbReference type="EMBL" id="KAK5045714.1"/>
    </source>
</evidence>
<organism evidence="3 4">
    <name type="scientific">Exophiala bonariae</name>
    <dbReference type="NCBI Taxonomy" id="1690606"/>
    <lineage>
        <taxon>Eukaryota</taxon>
        <taxon>Fungi</taxon>
        <taxon>Dikarya</taxon>
        <taxon>Ascomycota</taxon>
        <taxon>Pezizomycotina</taxon>
        <taxon>Eurotiomycetes</taxon>
        <taxon>Chaetothyriomycetidae</taxon>
        <taxon>Chaetothyriales</taxon>
        <taxon>Herpotrichiellaceae</taxon>
        <taxon>Exophiala</taxon>
    </lineage>
</organism>
<dbReference type="AlphaFoldDB" id="A0AAV9MYV9"/>
<dbReference type="GeneID" id="89977244"/>
<sequence length="607" mass="68986">MASDINTFGVVSDGIDRAQFGVAPPIRVPTDPRPPPEALKYQKPSIRHVIGDNLLSVVVHPQYGIKKIRAAVKEKREATAKEHEPPNERTGDEDAPTLAPLPPFQSIDSERLEYELNEKPRFPPLRDFIHQPFTAVQSVVQDQRGSDLAENITSPEVAHGATVELVRQSDKVSAATTEDERTTAFETLVQMKQLRQDAYVRWTIDRHVRRVGRIQLLDGPPARPSLIGGTTTKNAVENWKTYARDLLKYEIETYAENYVDNNYELPRPNRKTLASSLERVVIASTPVQNVFMKLRSIARWENPSESARYMVLYFVLLFFSQITRMMILFILVKVMFQKWYPTSIDELKESICKAENSDGTATNLTDLVIQYGTRGWVDRAIENVGPELSDWLEYTADILEMARNSFCEWRNARSTAVTLIVFSAWWVLITLAPTWLLVQMIFSSVGFTFFVLTPIAVRHRRYRLLTSPWIWLMWKIPTHAEWAIARLQAEAKQHLAEQGKDETQIDTNNTETPLVIGSYSCTGGNIVVTATDVTFSPRRAADATWRVEFSNLTGIQKITEVSKGGEYEGIIFESFDGSVQRAQHVDCRNEVFSQIIGYSALPWKRTG</sequence>